<name>A0A4Q6XXQ3_9SPHI</name>
<dbReference type="RefSeq" id="WP_130140433.1">
    <property type="nucleotide sequence ID" value="NZ_SGIT01000001.1"/>
</dbReference>
<dbReference type="OrthoDB" id="7053439at2"/>
<keyword evidence="4" id="KW-1185">Reference proteome</keyword>
<gene>
    <name evidence="3" type="ORF">EWE74_05205</name>
</gene>
<dbReference type="Proteomes" id="UP000292855">
    <property type="component" value="Unassembled WGS sequence"/>
</dbReference>
<accession>A0A4Q6XXQ3</accession>
<dbReference type="Pfam" id="PF11564">
    <property type="entry name" value="BpuJI_N"/>
    <property type="match status" value="1"/>
</dbReference>
<protein>
    <submittedName>
        <fullName evidence="3">DUF3883 domain-containing protein</fullName>
    </submittedName>
</protein>
<proteinExistence type="predicted"/>
<sequence length="479" mass="56446">MSEVKAYRIPDEYFFRLHHVRPRFKNDVEEVLLYVATSISEMAVLPEKDFNSELNKVLFGFKKNATSTQKTIDNWRTEISALFGFIQETEKHLYPSVTAKRLANNQYLDEFFNYFLFSFQYPGGHIKPKNVIKQIESGIRFKPCKFILQLLAEGEKITGKPFSVTAEELTQCAYFDLRVTRDGRHPKEVAELILHNRANSVCYEHKYQQLWNENKQSFPSKGDVYRYAGDILDYMVLANLLQHKGTGYYYYLNVENREAISYHLRHNVWFPRYEQFYDTEVVSISEIAQLEEIWFDYINNFDNIEAFAPHLEEEVAVNISALIQEYYSRMKDDRKVPTKIFGDYGETLVLAHEYLRTKDGSNRQHLINKIPTPLGVGYDLQSIEIEKKKRYIEVKTTKSRKAINNNRFKITPNEWDTAETLGDRYFVYYLVINDKSKNIFVIQNPIKQFELGNLKIDKNLVVEFSNTSGQWHRLLETTN</sequence>
<dbReference type="AlphaFoldDB" id="A0A4Q6XXQ3"/>
<evidence type="ECO:0000313" key="4">
    <source>
        <dbReference type="Proteomes" id="UP000292855"/>
    </source>
</evidence>
<dbReference type="Gene3D" id="1.10.10.2080">
    <property type="match status" value="1"/>
</dbReference>
<dbReference type="EMBL" id="SGIT01000001">
    <property type="protein sequence ID" value="RZF62204.1"/>
    <property type="molecule type" value="Genomic_DNA"/>
</dbReference>
<dbReference type="Gene3D" id="1.10.1740.180">
    <property type="match status" value="1"/>
</dbReference>
<dbReference type="Pfam" id="PF13020">
    <property type="entry name" value="NOV_C"/>
    <property type="match status" value="1"/>
</dbReference>
<dbReference type="Gene3D" id="1.10.10.2090">
    <property type="match status" value="1"/>
</dbReference>
<comment type="caution">
    <text evidence="3">The sequence shown here is derived from an EMBL/GenBank/DDBJ whole genome shotgun (WGS) entry which is preliminary data.</text>
</comment>
<dbReference type="InterPro" id="IPR024975">
    <property type="entry name" value="NOV_C"/>
</dbReference>
<evidence type="ECO:0000313" key="3">
    <source>
        <dbReference type="EMBL" id="RZF62204.1"/>
    </source>
</evidence>
<organism evidence="3 4">
    <name type="scientific">Sphingobacterium corticibacterium</name>
    <dbReference type="NCBI Taxonomy" id="2484746"/>
    <lineage>
        <taxon>Bacteria</taxon>
        <taxon>Pseudomonadati</taxon>
        <taxon>Bacteroidota</taxon>
        <taxon>Sphingobacteriia</taxon>
        <taxon>Sphingobacteriales</taxon>
        <taxon>Sphingobacteriaceae</taxon>
        <taxon>Sphingobacterium</taxon>
    </lineage>
</organism>
<feature type="domain" description="Protein NO VEIN C-terminal" evidence="2">
    <location>
        <begin position="364"/>
        <end position="438"/>
    </location>
</feature>
<dbReference type="InterPro" id="IPR021108">
    <property type="entry name" value="Restrct_endonuc_II_BpuJI_N"/>
</dbReference>
<feature type="domain" description="Restriction endonuclease type II BpuJI N-terminal" evidence="1">
    <location>
        <begin position="7"/>
        <end position="295"/>
    </location>
</feature>
<reference evidence="3 4" key="1">
    <citation type="submission" date="2019-02" db="EMBL/GenBank/DDBJ databases">
        <authorList>
            <person name="Li Y."/>
        </authorList>
    </citation>
    <scope>NUCLEOTIDE SEQUENCE [LARGE SCALE GENOMIC DNA]</scope>
    <source>
        <strain evidence="3 4">30C10-4-7</strain>
    </source>
</reference>
<evidence type="ECO:0000259" key="2">
    <source>
        <dbReference type="Pfam" id="PF13020"/>
    </source>
</evidence>
<evidence type="ECO:0000259" key="1">
    <source>
        <dbReference type="Pfam" id="PF11564"/>
    </source>
</evidence>